<keyword evidence="4" id="KW-1185">Reference proteome</keyword>
<proteinExistence type="predicted"/>
<feature type="region of interest" description="Disordered" evidence="1">
    <location>
        <begin position="1"/>
        <end position="91"/>
    </location>
</feature>
<dbReference type="InterPro" id="IPR047313">
    <property type="entry name" value="SMN_C"/>
</dbReference>
<dbReference type="CDD" id="cd22851">
    <property type="entry name" value="SMN_N"/>
    <property type="match status" value="1"/>
</dbReference>
<evidence type="ECO:0000313" key="3">
    <source>
        <dbReference type="EMBL" id="KAJ7079758.1"/>
    </source>
</evidence>
<evidence type="ECO:0000256" key="1">
    <source>
        <dbReference type="SAM" id="MobiDB-lite"/>
    </source>
</evidence>
<feature type="compositionally biased region" description="Acidic residues" evidence="1">
    <location>
        <begin position="268"/>
        <end position="280"/>
    </location>
</feature>
<feature type="compositionally biased region" description="Low complexity" evidence="1">
    <location>
        <begin position="44"/>
        <end position="59"/>
    </location>
</feature>
<protein>
    <recommendedName>
        <fullName evidence="2">Survival Motor Neuron Gemin2-binding domain-containing protein</fullName>
    </recommendedName>
</protein>
<comment type="caution">
    <text evidence="3">The sequence shown here is derived from an EMBL/GenBank/DDBJ whole genome shotgun (WGS) entry which is preliminary data.</text>
</comment>
<name>A0AAD6TU43_9AGAR</name>
<feature type="domain" description="Survival Motor Neuron Gemin2-binding" evidence="2">
    <location>
        <begin position="93"/>
        <end position="112"/>
    </location>
</feature>
<sequence length="286" mass="30489">MQRPLISYDDITLPYQPAPASAPTPARGPSYAASSQSKKRKWSSQKPRQNYNQNQNQNQKAPAASVGAEVEHGDEGGEEDNDGDADSRYLTAEEIWDDSALIDAWNAATEEYEAMNGPDKGWKTAPVHKSPLWYNVPPDKPPPQKKQRTGTPPAEAGPSVPAGDDADSQPLDFATFVPSYDASLALPAAPDHGDFGASASFGAMPPPGAGVASQDEAFSRALGAMYWGGYWTAVYHCHRAAVQRPAGEADAEGGAPRDAAVEDAQAGDSDEDDDEDDEEAFVPTQR</sequence>
<dbReference type="InterPro" id="IPR049481">
    <property type="entry name" value="SMN_G2-BD"/>
</dbReference>
<evidence type="ECO:0000313" key="4">
    <source>
        <dbReference type="Proteomes" id="UP001222325"/>
    </source>
</evidence>
<evidence type="ECO:0000259" key="2">
    <source>
        <dbReference type="Pfam" id="PF20636"/>
    </source>
</evidence>
<feature type="region of interest" description="Disordered" evidence="1">
    <location>
        <begin position="244"/>
        <end position="286"/>
    </location>
</feature>
<dbReference type="CDD" id="cd22852">
    <property type="entry name" value="SMN_C"/>
    <property type="match status" value="1"/>
</dbReference>
<organism evidence="3 4">
    <name type="scientific">Mycena belliarum</name>
    <dbReference type="NCBI Taxonomy" id="1033014"/>
    <lineage>
        <taxon>Eukaryota</taxon>
        <taxon>Fungi</taxon>
        <taxon>Dikarya</taxon>
        <taxon>Basidiomycota</taxon>
        <taxon>Agaricomycotina</taxon>
        <taxon>Agaricomycetes</taxon>
        <taxon>Agaricomycetidae</taxon>
        <taxon>Agaricales</taxon>
        <taxon>Marasmiineae</taxon>
        <taxon>Mycenaceae</taxon>
        <taxon>Mycena</taxon>
    </lineage>
</organism>
<accession>A0AAD6TU43</accession>
<dbReference type="Pfam" id="PF20636">
    <property type="entry name" value="SMN_G2-BD"/>
    <property type="match status" value="1"/>
</dbReference>
<reference evidence="3" key="1">
    <citation type="submission" date="2023-03" db="EMBL/GenBank/DDBJ databases">
        <title>Massive genome expansion in bonnet fungi (Mycena s.s.) driven by repeated elements and novel gene families across ecological guilds.</title>
        <authorList>
            <consortium name="Lawrence Berkeley National Laboratory"/>
            <person name="Harder C.B."/>
            <person name="Miyauchi S."/>
            <person name="Viragh M."/>
            <person name="Kuo A."/>
            <person name="Thoen E."/>
            <person name="Andreopoulos B."/>
            <person name="Lu D."/>
            <person name="Skrede I."/>
            <person name="Drula E."/>
            <person name="Henrissat B."/>
            <person name="Morin E."/>
            <person name="Kohler A."/>
            <person name="Barry K."/>
            <person name="LaButti K."/>
            <person name="Morin E."/>
            <person name="Salamov A."/>
            <person name="Lipzen A."/>
            <person name="Mereny Z."/>
            <person name="Hegedus B."/>
            <person name="Baldrian P."/>
            <person name="Stursova M."/>
            <person name="Weitz H."/>
            <person name="Taylor A."/>
            <person name="Grigoriev I.V."/>
            <person name="Nagy L.G."/>
            <person name="Martin F."/>
            <person name="Kauserud H."/>
        </authorList>
    </citation>
    <scope>NUCLEOTIDE SEQUENCE</scope>
    <source>
        <strain evidence="3">CBHHK173m</strain>
    </source>
</reference>
<dbReference type="Proteomes" id="UP001222325">
    <property type="component" value="Unassembled WGS sequence"/>
</dbReference>
<gene>
    <name evidence="3" type="ORF">B0H15DRAFT_857952</name>
</gene>
<dbReference type="AlphaFoldDB" id="A0AAD6TU43"/>
<feature type="compositionally biased region" description="Low complexity" evidence="1">
    <location>
        <begin position="244"/>
        <end position="267"/>
    </location>
</feature>
<dbReference type="EMBL" id="JARJCN010000058">
    <property type="protein sequence ID" value="KAJ7079758.1"/>
    <property type="molecule type" value="Genomic_DNA"/>
</dbReference>
<feature type="region of interest" description="Disordered" evidence="1">
    <location>
        <begin position="114"/>
        <end position="172"/>
    </location>
</feature>
<feature type="non-terminal residue" evidence="3">
    <location>
        <position position="286"/>
    </location>
</feature>